<feature type="compositionally biased region" description="Low complexity" evidence="10">
    <location>
        <begin position="224"/>
        <end position="236"/>
    </location>
</feature>
<evidence type="ECO:0000256" key="7">
    <source>
        <dbReference type="ARBA" id="ARBA00061317"/>
    </source>
</evidence>
<dbReference type="PROSITE" id="PS50020">
    <property type="entry name" value="WW_DOMAIN_2"/>
    <property type="match status" value="2"/>
</dbReference>
<evidence type="ECO:0000256" key="5">
    <source>
        <dbReference type="ARBA" id="ARBA00023242"/>
    </source>
</evidence>
<feature type="domain" description="WW" evidence="11">
    <location>
        <begin position="183"/>
        <end position="210"/>
    </location>
</feature>
<reference evidence="13 14" key="1">
    <citation type="journal article" date="2017" name="Nat. Commun.">
        <title>Genome assembly with in vitro proximity ligation data and whole-genome triplication in lettuce.</title>
        <authorList>
            <person name="Reyes-Chin-Wo S."/>
            <person name="Wang Z."/>
            <person name="Yang X."/>
            <person name="Kozik A."/>
            <person name="Arikit S."/>
            <person name="Song C."/>
            <person name="Xia L."/>
            <person name="Froenicke L."/>
            <person name="Lavelle D.O."/>
            <person name="Truco M.J."/>
            <person name="Xia R."/>
            <person name="Zhu S."/>
            <person name="Xu C."/>
            <person name="Xu H."/>
            <person name="Xu X."/>
            <person name="Cox K."/>
            <person name="Korf I."/>
            <person name="Meyers B.C."/>
            <person name="Michelmore R.W."/>
        </authorList>
    </citation>
    <scope>NUCLEOTIDE SEQUENCE [LARGE SCALE GENOMIC DNA]</scope>
    <source>
        <strain evidence="14">cv. Salinas</strain>
        <tissue evidence="13">Seedlings</tissue>
    </source>
</reference>
<name>A0A9R1V7L2_LACSA</name>
<dbReference type="SMART" id="SM00441">
    <property type="entry name" value="FF"/>
    <property type="match status" value="5"/>
</dbReference>
<feature type="domain" description="FF" evidence="12">
    <location>
        <begin position="536"/>
        <end position="599"/>
    </location>
</feature>
<dbReference type="GO" id="GO:0070063">
    <property type="term" value="F:RNA polymerase binding"/>
    <property type="evidence" value="ECO:0007669"/>
    <property type="project" value="UniProtKB-ARBA"/>
</dbReference>
<keyword evidence="5" id="KW-0539">Nucleus</keyword>
<dbReference type="GO" id="GO:0003723">
    <property type="term" value="F:RNA binding"/>
    <property type="evidence" value="ECO:0000318"/>
    <property type="project" value="GO_Central"/>
</dbReference>
<dbReference type="Gene3D" id="1.10.10.440">
    <property type="entry name" value="FF domain"/>
    <property type="match status" value="5"/>
</dbReference>
<evidence type="ECO:0000256" key="9">
    <source>
        <dbReference type="SAM" id="Coils"/>
    </source>
</evidence>
<keyword evidence="4" id="KW-0508">mRNA splicing</keyword>
<dbReference type="SMART" id="SM00456">
    <property type="entry name" value="WW"/>
    <property type="match status" value="2"/>
</dbReference>
<dbReference type="InterPro" id="IPR036020">
    <property type="entry name" value="WW_dom_sf"/>
</dbReference>
<comment type="subunit">
    <text evidence="8">Interacts (via the WW domains) with the phosphorylated C-terminal domain of NRPB1 (via CTD domain).</text>
</comment>
<dbReference type="Proteomes" id="UP000235145">
    <property type="component" value="Unassembled WGS sequence"/>
</dbReference>
<evidence type="ECO:0000313" key="14">
    <source>
        <dbReference type="Proteomes" id="UP000235145"/>
    </source>
</evidence>
<dbReference type="PROSITE" id="PS51676">
    <property type="entry name" value="FF"/>
    <property type="match status" value="5"/>
</dbReference>
<dbReference type="PANTHER" id="PTHR11864:SF36">
    <property type="entry name" value="DEATH DOMAIN, WW DOMAIN, FF DOMAIN, WW DOMAIN SUPERFAMILY, FF DOMAIN SUPERFAMILY PROTEIN"/>
    <property type="match status" value="1"/>
</dbReference>
<comment type="function">
    <text evidence="6">Binds the phosphorylated C-terminal domain (CTD) of the largest subunit of RNA polymerase II and functions as a scaffold for RNA processing machineries. May be involved in pre-mRNA splicing.</text>
</comment>
<accession>A0A9R1V7L2</accession>
<evidence type="ECO:0000256" key="4">
    <source>
        <dbReference type="ARBA" id="ARBA00023187"/>
    </source>
</evidence>
<evidence type="ECO:0000259" key="12">
    <source>
        <dbReference type="PROSITE" id="PS51676"/>
    </source>
</evidence>
<protein>
    <recommendedName>
        <fullName evidence="15">Pre-mRNA-processing protein 40A</fullName>
    </recommendedName>
</protein>
<feature type="compositionally biased region" description="Low complexity" evidence="10">
    <location>
        <begin position="17"/>
        <end position="49"/>
    </location>
</feature>
<keyword evidence="14" id="KW-1185">Reference proteome</keyword>
<dbReference type="Pfam" id="PF00397">
    <property type="entry name" value="WW"/>
    <property type="match status" value="2"/>
</dbReference>
<keyword evidence="9" id="KW-0175">Coiled coil</keyword>
<dbReference type="PANTHER" id="PTHR11864">
    <property type="entry name" value="PRE-MRNA-PROCESSING PROTEIN PRP40"/>
    <property type="match status" value="1"/>
</dbReference>
<dbReference type="GO" id="GO:0000398">
    <property type="term" value="P:mRNA splicing, via spliceosome"/>
    <property type="evidence" value="ECO:0000318"/>
    <property type="project" value="GO_Central"/>
</dbReference>
<dbReference type="GO" id="GO:0045292">
    <property type="term" value="P:mRNA cis splicing, via spliceosome"/>
    <property type="evidence" value="ECO:0007669"/>
    <property type="project" value="InterPro"/>
</dbReference>
<feature type="domain" description="FF" evidence="12">
    <location>
        <begin position="328"/>
        <end position="382"/>
    </location>
</feature>
<feature type="compositionally biased region" description="Polar residues" evidence="10">
    <location>
        <begin position="253"/>
        <end position="276"/>
    </location>
</feature>
<comment type="caution">
    <text evidence="13">The sequence shown here is derived from an EMBL/GenBank/DDBJ whole genome shotgun (WGS) entry which is preliminary data.</text>
</comment>
<organism evidence="13 14">
    <name type="scientific">Lactuca sativa</name>
    <name type="common">Garden lettuce</name>
    <dbReference type="NCBI Taxonomy" id="4236"/>
    <lineage>
        <taxon>Eukaryota</taxon>
        <taxon>Viridiplantae</taxon>
        <taxon>Streptophyta</taxon>
        <taxon>Embryophyta</taxon>
        <taxon>Tracheophyta</taxon>
        <taxon>Spermatophyta</taxon>
        <taxon>Magnoliopsida</taxon>
        <taxon>eudicotyledons</taxon>
        <taxon>Gunneridae</taxon>
        <taxon>Pentapetalae</taxon>
        <taxon>asterids</taxon>
        <taxon>campanulids</taxon>
        <taxon>Asterales</taxon>
        <taxon>Asteraceae</taxon>
        <taxon>Cichorioideae</taxon>
        <taxon>Cichorieae</taxon>
        <taxon>Lactucinae</taxon>
        <taxon>Lactuca</taxon>
    </lineage>
</organism>
<dbReference type="AlphaFoldDB" id="A0A9R1V7L2"/>
<dbReference type="Pfam" id="PF01846">
    <property type="entry name" value="FF"/>
    <property type="match status" value="4"/>
</dbReference>
<dbReference type="PROSITE" id="PS01159">
    <property type="entry name" value="WW_DOMAIN_1"/>
    <property type="match status" value="1"/>
</dbReference>
<evidence type="ECO:0000259" key="11">
    <source>
        <dbReference type="PROSITE" id="PS50020"/>
    </source>
</evidence>
<feature type="region of interest" description="Disordered" evidence="10">
    <location>
        <begin position="250"/>
        <end position="276"/>
    </location>
</feature>
<dbReference type="SUPFAM" id="SSF81698">
    <property type="entry name" value="FF domain"/>
    <property type="match status" value="5"/>
</dbReference>
<evidence type="ECO:0000256" key="3">
    <source>
        <dbReference type="ARBA" id="ARBA00022737"/>
    </source>
</evidence>
<evidence type="ECO:0000256" key="8">
    <source>
        <dbReference type="ARBA" id="ARBA00064817"/>
    </source>
</evidence>
<feature type="domain" description="FF" evidence="12">
    <location>
        <begin position="679"/>
        <end position="734"/>
    </location>
</feature>
<feature type="compositionally biased region" description="Polar residues" evidence="10">
    <location>
        <begin position="1"/>
        <end position="12"/>
    </location>
</feature>
<gene>
    <name evidence="13" type="ORF">LSAT_V11C600338880</name>
</gene>
<keyword evidence="2" id="KW-0507">mRNA processing</keyword>
<dbReference type="Gene3D" id="2.20.70.10">
    <property type="match status" value="2"/>
</dbReference>
<sequence length="813" mass="94162">MANYPHNPSSQFRFLVPPQQGQFRPMGQGMPPGQSQPPQFSQPHQQMSPWPRPSQPANATSSFIAPPMPYMQHPNMTCTSSSQNSATTNTHLPGLTGPGAPLSSSFTFITSSFGHPQNAMNASSNQQAMNVPNVFQEASSDWQEFIAADGRRYFYNKRTKMSSWEKPLELMTPVEKADSSTFWKEFTTAEGKRYYYNKETKQSKWTIPDELKMAREQAEKEASRSSQSLSSGSSVNDSCLTIPVVAVKPHSPVSPTVNDAPSVLVNTSSSPKTNLEITSSNDVANALDEASMQDIKEAKKDISDVGKVNVTLLEEKVMDAEPLLYANKKEAKLAFRSLLESANLEADWSWEQAMRVIINDKRYGALKTLGERKQAFNEYLVEKKKLEAEEKRLKLKKAKDEFMQMLEESKELTSSMRWSSKAIALFEDDKRYKAIERPSEREDLFQDYLVDLKKKERAKLQEEKRQNRLEYRHFLETCGFIKVDTQWRKVKDWLEDDERCSRLEKIDRLEIFQEYIRELEKEDDEQRKLKKEEIKKMERKNRDEFSKMMEEHVVSGMLTVNTQWVDYFQKVKESEAYHAVASNTSGATAKDLFEDVAEELEKKYHDDKTRVKDALKIKKVGFIYDVSVSVAATWTFKDFKDAIQDDIISPPLSDINLQLVFEDLLKRAKEKEKKEHKRRRNLAKDFTQLLDNIKEINASSTWEDCKQLFEESNVYRSIGDEKFCQVAFEEYVARLVEKGTDNKHKQEDEKMKREKKEKGKDRERKHGQSPIDHRKSRKHVSHESDDESKHKRHKDDGEHVHDHEEELEDGEIC</sequence>
<comment type="similarity">
    <text evidence="7">Belongs to the PRPF40 family.</text>
</comment>
<evidence type="ECO:0000256" key="6">
    <source>
        <dbReference type="ARBA" id="ARBA00056384"/>
    </source>
</evidence>
<evidence type="ECO:0000313" key="13">
    <source>
        <dbReference type="EMBL" id="KAJ0199676.1"/>
    </source>
</evidence>
<evidence type="ECO:0000256" key="2">
    <source>
        <dbReference type="ARBA" id="ARBA00022664"/>
    </source>
</evidence>
<evidence type="ECO:0008006" key="15">
    <source>
        <dbReference type="Google" id="ProtNLM"/>
    </source>
</evidence>
<dbReference type="GO" id="GO:0071004">
    <property type="term" value="C:U2-type prespliceosome"/>
    <property type="evidence" value="ECO:0000318"/>
    <property type="project" value="GO_Central"/>
</dbReference>
<feature type="coiled-coil region" evidence="9">
    <location>
        <begin position="376"/>
        <end position="415"/>
    </location>
</feature>
<evidence type="ECO:0000256" key="10">
    <source>
        <dbReference type="SAM" id="MobiDB-lite"/>
    </source>
</evidence>
<comment type="subcellular location">
    <subcellularLocation>
        <location evidence="1">Nucleus</location>
    </subcellularLocation>
</comment>
<feature type="region of interest" description="Disordered" evidence="10">
    <location>
        <begin position="1"/>
        <end position="60"/>
    </location>
</feature>
<feature type="compositionally biased region" description="Basic and acidic residues" evidence="10">
    <location>
        <begin position="742"/>
        <end position="766"/>
    </location>
</feature>
<evidence type="ECO:0000256" key="1">
    <source>
        <dbReference type="ARBA" id="ARBA00004123"/>
    </source>
</evidence>
<proteinExistence type="inferred from homology"/>
<dbReference type="InterPro" id="IPR001202">
    <property type="entry name" value="WW_dom"/>
</dbReference>
<dbReference type="Pfam" id="PF25432">
    <property type="entry name" value="FF_PRPF40A"/>
    <property type="match status" value="1"/>
</dbReference>
<dbReference type="InterPro" id="IPR036517">
    <property type="entry name" value="FF_domain_sf"/>
</dbReference>
<feature type="compositionally biased region" description="Basic and acidic residues" evidence="10">
    <location>
        <begin position="781"/>
        <end position="804"/>
    </location>
</feature>
<dbReference type="InterPro" id="IPR039726">
    <property type="entry name" value="Prp40-like"/>
</dbReference>
<dbReference type="EMBL" id="NBSK02000006">
    <property type="protein sequence ID" value="KAJ0199676.1"/>
    <property type="molecule type" value="Genomic_DNA"/>
</dbReference>
<dbReference type="SUPFAM" id="SSF51045">
    <property type="entry name" value="WW domain"/>
    <property type="match status" value="2"/>
</dbReference>
<feature type="region of interest" description="Disordered" evidence="10">
    <location>
        <begin position="742"/>
        <end position="813"/>
    </location>
</feature>
<feature type="region of interest" description="Disordered" evidence="10">
    <location>
        <begin position="215"/>
        <end position="236"/>
    </location>
</feature>
<keyword evidence="3" id="KW-0677">Repeat</keyword>
<dbReference type="FunFam" id="1.10.10.440:FF:000013">
    <property type="entry name" value="pre-mRNA-processing protein 40A isoform X1"/>
    <property type="match status" value="1"/>
</dbReference>
<feature type="domain" description="FF" evidence="12">
    <location>
        <begin position="394"/>
        <end position="451"/>
    </location>
</feature>
<feature type="domain" description="WW" evidence="11">
    <location>
        <begin position="136"/>
        <end position="169"/>
    </location>
</feature>
<dbReference type="InterPro" id="IPR002713">
    <property type="entry name" value="FF_domain"/>
</dbReference>
<dbReference type="CDD" id="cd00201">
    <property type="entry name" value="WW"/>
    <property type="match status" value="2"/>
</dbReference>
<feature type="coiled-coil region" evidence="9">
    <location>
        <begin position="512"/>
        <end position="540"/>
    </location>
</feature>
<dbReference type="FunFam" id="1.10.10.440:FF:000024">
    <property type="entry name" value="Pre-mRNA-processing protein 40A"/>
    <property type="match status" value="1"/>
</dbReference>
<dbReference type="GO" id="GO:0005685">
    <property type="term" value="C:U1 snRNP"/>
    <property type="evidence" value="ECO:0000318"/>
    <property type="project" value="GO_Central"/>
</dbReference>
<feature type="domain" description="FF" evidence="12">
    <location>
        <begin position="461"/>
        <end position="518"/>
    </location>
</feature>